<accession>A0AAN8ZQ15</accession>
<sequence length="229" mass="25593">MRKRQEKCFELGSRKHVCTFSIPDLTFVVVIGKHTSAAGSVTVTVHVFFLLIAIPQLRKHTISSRAAVVVQESRGVRRRNGGGVRRGVLLLSVRSRPFPHPRRLQDSGGILPESAEEATEKETDQEGAFAAKTEEMRLRVRRDGASNSSDLQHRRSAGVRGEVLDAVVSVGQGGYRFGEGNVGEVLQYRILEKFFSKREKLTVVELSGDEMRNHYEVGQLDMTSYHVFD</sequence>
<gene>
    <name evidence="2" type="ORF">RJ641_027890</name>
</gene>
<dbReference type="Proteomes" id="UP001370490">
    <property type="component" value="Unassembled WGS sequence"/>
</dbReference>
<reference evidence="2 3" key="1">
    <citation type="submission" date="2023-12" db="EMBL/GenBank/DDBJ databases">
        <title>A high-quality genome assembly for Dillenia turbinata (Dilleniales).</title>
        <authorList>
            <person name="Chanderbali A."/>
        </authorList>
    </citation>
    <scope>NUCLEOTIDE SEQUENCE [LARGE SCALE GENOMIC DNA]</scope>
    <source>
        <strain evidence="2">LSX21</strain>
        <tissue evidence="2">Leaf</tissue>
    </source>
</reference>
<comment type="caution">
    <text evidence="2">The sequence shown here is derived from an EMBL/GenBank/DDBJ whole genome shotgun (WGS) entry which is preliminary data.</text>
</comment>
<evidence type="ECO:0000256" key="1">
    <source>
        <dbReference type="SAM" id="MobiDB-lite"/>
    </source>
</evidence>
<dbReference type="AlphaFoldDB" id="A0AAN8ZQ15"/>
<evidence type="ECO:0000313" key="2">
    <source>
        <dbReference type="EMBL" id="KAK6942513.1"/>
    </source>
</evidence>
<protein>
    <submittedName>
        <fullName evidence="2">Uncharacterized protein</fullName>
    </submittedName>
</protein>
<name>A0AAN8ZQ15_9MAGN</name>
<evidence type="ECO:0000313" key="3">
    <source>
        <dbReference type="Proteomes" id="UP001370490"/>
    </source>
</evidence>
<proteinExistence type="predicted"/>
<dbReference type="EMBL" id="JBAMMX010000004">
    <property type="protein sequence ID" value="KAK6942513.1"/>
    <property type="molecule type" value="Genomic_DNA"/>
</dbReference>
<organism evidence="2 3">
    <name type="scientific">Dillenia turbinata</name>
    <dbReference type="NCBI Taxonomy" id="194707"/>
    <lineage>
        <taxon>Eukaryota</taxon>
        <taxon>Viridiplantae</taxon>
        <taxon>Streptophyta</taxon>
        <taxon>Embryophyta</taxon>
        <taxon>Tracheophyta</taxon>
        <taxon>Spermatophyta</taxon>
        <taxon>Magnoliopsida</taxon>
        <taxon>eudicotyledons</taxon>
        <taxon>Gunneridae</taxon>
        <taxon>Pentapetalae</taxon>
        <taxon>Dilleniales</taxon>
        <taxon>Dilleniaceae</taxon>
        <taxon>Dillenia</taxon>
    </lineage>
</organism>
<feature type="region of interest" description="Disordered" evidence="1">
    <location>
        <begin position="100"/>
        <end position="127"/>
    </location>
</feature>
<keyword evidence="3" id="KW-1185">Reference proteome</keyword>